<feature type="domain" description="Tyr recombinase" evidence="3">
    <location>
        <begin position="665"/>
        <end position="804"/>
    </location>
</feature>
<comment type="caution">
    <text evidence="4">The sequence shown here is derived from an EMBL/GenBank/DDBJ whole genome shotgun (WGS) entry which is preliminary data.</text>
</comment>
<dbReference type="InterPro" id="IPR002104">
    <property type="entry name" value="Integrase_catalytic"/>
</dbReference>
<dbReference type="SUPFAM" id="SSF56349">
    <property type="entry name" value="DNA breaking-rejoining enzymes"/>
    <property type="match status" value="1"/>
</dbReference>
<evidence type="ECO:0000256" key="2">
    <source>
        <dbReference type="SAM" id="Phobius"/>
    </source>
</evidence>
<evidence type="ECO:0000256" key="1">
    <source>
        <dbReference type="ARBA" id="ARBA00023172"/>
    </source>
</evidence>
<sequence length="804" mass="87386">MSKEARRPRRRTGNSAFGLLFGNVVQIGHLHGDAHFHAGPGHGRKPDTGEIADLLAESLLDEWTKTAGNRDLLSAKAIPIRWTPAPDATEARISAAVEAGAFRPVPGGSPIENAEELGEACAEGLFSVYGRLPSGRLILVGGPGCGKSSAAILLLIEILDHRRGLPADRRREVPVPVILSMHDWDPDEVNVETWLATRIADRLGTSRFRRRRRRQATALLRENRIAVFLDGLDELKATARSAAVEKLTRHAGFRWVLLSRPENYTAAVSGGALLCALTLTPRPLERDEVTSYLKQFEPATRNDGWHELLARIERPDGALADVITTPLSAGLLAAVSVDEDVIEGVLRGSFPDQETLVRYLYADLVRVRCRSDGRHSHDVVHRTLALIARELGPRTTEFAWWDLPALGVRSRLVRAVLSVLTGSVVGALLGIGWAVLYWLAYDVLYGESIGLVTVLPDGIGYGLSFGAAGAFLIELSRPGRPPRSSGSRWRKLLSPDLPVLRVAAAVVAGAAAVLVRGGDIGLAGGLTVAALVAVLSGLAAHRTNTSAKSPGAAWHLDLRSAIGSGLVFGVVVGAVVGAAMVVFRSAVPTWLVVGPVLGLPLGLGAGLMHSSVWNTTIAQAYLAVRHGTPPRLIALLEDARRNLLLRMAGPYYEFPHATFRDWIATTTPPASARDIRRVLATVCAGRPHRNVPVELLRDRLVFETIQVTRARVPDVCGMDVENLDLRPEDEHARVGSAGLVRLDDPRYLILLKRYLDRNGYRSGPLFRDEAGGRLSPEVVHDRWRDYCRRASIDIDLRGLRRRAR</sequence>
<feature type="transmembrane region" description="Helical" evidence="2">
    <location>
        <begin position="415"/>
        <end position="439"/>
    </location>
</feature>
<dbReference type="Gene3D" id="1.10.443.10">
    <property type="entry name" value="Intergrase catalytic core"/>
    <property type="match status" value="1"/>
</dbReference>
<dbReference type="SUPFAM" id="SSF52540">
    <property type="entry name" value="P-loop containing nucleoside triphosphate hydrolases"/>
    <property type="match status" value="1"/>
</dbReference>
<accession>A0ABW5GPY3</accession>
<dbReference type="Proteomes" id="UP001597419">
    <property type="component" value="Unassembled WGS sequence"/>
</dbReference>
<dbReference type="EMBL" id="JBHUKU010000020">
    <property type="protein sequence ID" value="MFD2462941.1"/>
    <property type="molecule type" value="Genomic_DNA"/>
</dbReference>
<proteinExistence type="predicted"/>
<keyword evidence="5" id="KW-1185">Reference proteome</keyword>
<dbReference type="InterPro" id="IPR011010">
    <property type="entry name" value="DNA_brk_join_enz"/>
</dbReference>
<dbReference type="PROSITE" id="PS51898">
    <property type="entry name" value="TYR_RECOMBINASE"/>
    <property type="match status" value="1"/>
</dbReference>
<feature type="transmembrane region" description="Helical" evidence="2">
    <location>
        <begin position="497"/>
        <end position="514"/>
    </location>
</feature>
<keyword evidence="2" id="KW-0812">Transmembrane</keyword>
<feature type="transmembrane region" description="Helical" evidence="2">
    <location>
        <begin position="520"/>
        <end position="540"/>
    </location>
</feature>
<evidence type="ECO:0000313" key="5">
    <source>
        <dbReference type="Proteomes" id="UP001597419"/>
    </source>
</evidence>
<organism evidence="4 5">
    <name type="scientific">Amycolatopsis samaneae</name>
    <dbReference type="NCBI Taxonomy" id="664691"/>
    <lineage>
        <taxon>Bacteria</taxon>
        <taxon>Bacillati</taxon>
        <taxon>Actinomycetota</taxon>
        <taxon>Actinomycetes</taxon>
        <taxon>Pseudonocardiales</taxon>
        <taxon>Pseudonocardiaceae</taxon>
        <taxon>Amycolatopsis</taxon>
    </lineage>
</organism>
<keyword evidence="1" id="KW-0233">DNA recombination</keyword>
<feature type="transmembrane region" description="Helical" evidence="2">
    <location>
        <begin position="561"/>
        <end position="583"/>
    </location>
</feature>
<keyword evidence="2" id="KW-1133">Transmembrane helix</keyword>
<feature type="transmembrane region" description="Helical" evidence="2">
    <location>
        <begin position="589"/>
        <end position="608"/>
    </location>
</feature>
<name>A0ABW5GPY3_9PSEU</name>
<evidence type="ECO:0000313" key="4">
    <source>
        <dbReference type="EMBL" id="MFD2462941.1"/>
    </source>
</evidence>
<dbReference type="InterPro" id="IPR027417">
    <property type="entry name" value="P-loop_NTPase"/>
</dbReference>
<dbReference type="RefSeq" id="WP_345392883.1">
    <property type="nucleotide sequence ID" value="NZ_BAABHG010000005.1"/>
</dbReference>
<dbReference type="InterPro" id="IPR013762">
    <property type="entry name" value="Integrase-like_cat_sf"/>
</dbReference>
<dbReference type="Gene3D" id="3.40.50.300">
    <property type="entry name" value="P-loop containing nucleotide triphosphate hydrolases"/>
    <property type="match status" value="1"/>
</dbReference>
<keyword evidence="2" id="KW-0472">Membrane</keyword>
<gene>
    <name evidence="4" type="ORF">ACFSYJ_30325</name>
</gene>
<evidence type="ECO:0000259" key="3">
    <source>
        <dbReference type="PROSITE" id="PS51898"/>
    </source>
</evidence>
<protein>
    <recommendedName>
        <fullName evidence="3">Tyr recombinase domain-containing protein</fullName>
    </recommendedName>
</protein>
<feature type="transmembrane region" description="Helical" evidence="2">
    <location>
        <begin position="459"/>
        <end position="476"/>
    </location>
</feature>
<reference evidence="5" key="1">
    <citation type="journal article" date="2019" name="Int. J. Syst. Evol. Microbiol.">
        <title>The Global Catalogue of Microorganisms (GCM) 10K type strain sequencing project: providing services to taxonomists for standard genome sequencing and annotation.</title>
        <authorList>
            <consortium name="The Broad Institute Genomics Platform"/>
            <consortium name="The Broad Institute Genome Sequencing Center for Infectious Disease"/>
            <person name="Wu L."/>
            <person name="Ma J."/>
        </authorList>
    </citation>
    <scope>NUCLEOTIDE SEQUENCE [LARGE SCALE GENOMIC DNA]</scope>
    <source>
        <strain evidence="5">CGMCC 4.7643</strain>
    </source>
</reference>